<proteinExistence type="predicted"/>
<dbReference type="InterPro" id="IPR003736">
    <property type="entry name" value="PAAI_dom"/>
</dbReference>
<evidence type="ECO:0000256" key="1">
    <source>
        <dbReference type="ARBA" id="ARBA00022801"/>
    </source>
</evidence>
<dbReference type="InterPro" id="IPR029069">
    <property type="entry name" value="HotDog_dom_sf"/>
</dbReference>
<sequence length="137" mass="14689">MSRNAVTTEATVAGFNELLGIQLCGYKNGVYRLELAVGPQHLHRAGSVHGGVFLALLDTVMSRSVQSDSPGVSPAPTMQLSGNFFRPLAKGRIYAEGRVINRSRKTAVAEGKLFDAQHRLLAQGGAVFLVTERKPLA</sequence>
<dbReference type="GO" id="GO:0061522">
    <property type="term" value="F:1,4-dihydroxy-2-naphthoyl-CoA thioesterase activity"/>
    <property type="evidence" value="ECO:0007669"/>
    <property type="project" value="TreeGrafter"/>
</dbReference>
<evidence type="ECO:0000313" key="3">
    <source>
        <dbReference type="EMBL" id="HAN29022.1"/>
    </source>
</evidence>
<comment type="caution">
    <text evidence="3">The sequence shown here is derived from an EMBL/GenBank/DDBJ whole genome shotgun (WGS) entry which is preliminary data.</text>
</comment>
<dbReference type="EMBL" id="DMND01000206">
    <property type="protein sequence ID" value="HAN29022.1"/>
    <property type="molecule type" value="Genomic_DNA"/>
</dbReference>
<gene>
    <name evidence="3" type="ORF">DCP75_15125</name>
</gene>
<dbReference type="PANTHER" id="PTHR43240:SF1">
    <property type="entry name" value="BLR5584 PROTEIN"/>
    <property type="match status" value="1"/>
</dbReference>
<organism evidence="3 4">
    <name type="scientific">Haliea salexigens</name>
    <dbReference type="NCBI Taxonomy" id="287487"/>
    <lineage>
        <taxon>Bacteria</taxon>
        <taxon>Pseudomonadati</taxon>
        <taxon>Pseudomonadota</taxon>
        <taxon>Gammaproteobacteria</taxon>
        <taxon>Cellvibrionales</taxon>
        <taxon>Halieaceae</taxon>
        <taxon>Haliea</taxon>
    </lineage>
</organism>
<dbReference type="AlphaFoldDB" id="A0A3C1KQN7"/>
<accession>A0A3C1KQN7</accession>
<protein>
    <submittedName>
        <fullName evidence="3">PaaI family thioesterase</fullName>
    </submittedName>
</protein>
<dbReference type="NCBIfam" id="TIGR00369">
    <property type="entry name" value="unchar_dom_1"/>
    <property type="match status" value="1"/>
</dbReference>
<name>A0A3C1KQN7_9GAMM</name>
<dbReference type="Proteomes" id="UP000259273">
    <property type="component" value="Unassembled WGS sequence"/>
</dbReference>
<dbReference type="InterPro" id="IPR006683">
    <property type="entry name" value="Thioestr_dom"/>
</dbReference>
<dbReference type="Pfam" id="PF03061">
    <property type="entry name" value="4HBT"/>
    <property type="match status" value="1"/>
</dbReference>
<feature type="domain" description="Thioesterase" evidence="2">
    <location>
        <begin position="46"/>
        <end position="121"/>
    </location>
</feature>
<dbReference type="PANTHER" id="PTHR43240">
    <property type="entry name" value="1,4-DIHYDROXY-2-NAPHTHOYL-COA THIOESTERASE 1"/>
    <property type="match status" value="1"/>
</dbReference>
<evidence type="ECO:0000313" key="4">
    <source>
        <dbReference type="Proteomes" id="UP000259273"/>
    </source>
</evidence>
<dbReference type="GO" id="GO:0005829">
    <property type="term" value="C:cytosol"/>
    <property type="evidence" value="ECO:0007669"/>
    <property type="project" value="TreeGrafter"/>
</dbReference>
<keyword evidence="1" id="KW-0378">Hydrolase</keyword>
<dbReference type="Gene3D" id="3.10.129.10">
    <property type="entry name" value="Hotdog Thioesterase"/>
    <property type="match status" value="1"/>
</dbReference>
<evidence type="ECO:0000259" key="2">
    <source>
        <dbReference type="Pfam" id="PF03061"/>
    </source>
</evidence>
<dbReference type="CDD" id="cd03443">
    <property type="entry name" value="PaaI_thioesterase"/>
    <property type="match status" value="1"/>
</dbReference>
<dbReference type="SUPFAM" id="SSF54637">
    <property type="entry name" value="Thioesterase/thiol ester dehydrase-isomerase"/>
    <property type="match status" value="1"/>
</dbReference>
<reference evidence="3 4" key="1">
    <citation type="journal article" date="2018" name="Nat. Biotechnol.">
        <title>A standardized bacterial taxonomy based on genome phylogeny substantially revises the tree of life.</title>
        <authorList>
            <person name="Parks D.H."/>
            <person name="Chuvochina M."/>
            <person name="Waite D.W."/>
            <person name="Rinke C."/>
            <person name="Skarshewski A."/>
            <person name="Chaumeil P.A."/>
            <person name="Hugenholtz P."/>
        </authorList>
    </citation>
    <scope>NUCLEOTIDE SEQUENCE [LARGE SCALE GENOMIC DNA]</scope>
    <source>
        <strain evidence="3">UBA9158</strain>
    </source>
</reference>